<keyword evidence="1" id="KW-1133">Transmembrane helix</keyword>
<gene>
    <name evidence="2" type="ORF">SAMN05192554_11445</name>
</gene>
<dbReference type="Proteomes" id="UP000199370">
    <property type="component" value="Unassembled WGS sequence"/>
</dbReference>
<reference evidence="2 3" key="1">
    <citation type="submission" date="2016-10" db="EMBL/GenBank/DDBJ databases">
        <authorList>
            <person name="de Groot N.N."/>
        </authorList>
    </citation>
    <scope>NUCLEOTIDE SEQUENCE [LARGE SCALE GENOMIC DNA]</scope>
    <source>
        <strain evidence="3">EB21,IBRC-M 10013,KCTC 4048</strain>
    </source>
</reference>
<accession>A0A1G9YH97</accession>
<dbReference type="EMBL" id="FNIA01000014">
    <property type="protein sequence ID" value="SDN07891.1"/>
    <property type="molecule type" value="Genomic_DNA"/>
</dbReference>
<proteinExistence type="predicted"/>
<protein>
    <submittedName>
        <fullName evidence="2">Uncharacterized protein</fullName>
    </submittedName>
</protein>
<sequence length="68" mass="6698">MQSLSQSQHEMNTTKIALGAVLLFLSSAILLMMGTPGTSIPVLAGGAASLAMAAGALLVGTSEGGRPV</sequence>
<evidence type="ECO:0000313" key="2">
    <source>
        <dbReference type="EMBL" id="SDN07891.1"/>
    </source>
</evidence>
<evidence type="ECO:0000313" key="3">
    <source>
        <dbReference type="Proteomes" id="UP000199370"/>
    </source>
</evidence>
<organism evidence="2 3">
    <name type="scientific">Haloarchaeobius iranensis</name>
    <dbReference type="NCBI Taxonomy" id="996166"/>
    <lineage>
        <taxon>Archaea</taxon>
        <taxon>Methanobacteriati</taxon>
        <taxon>Methanobacteriota</taxon>
        <taxon>Stenosarchaea group</taxon>
        <taxon>Halobacteria</taxon>
        <taxon>Halobacteriales</taxon>
        <taxon>Halorubellaceae</taxon>
        <taxon>Haloarchaeobius</taxon>
    </lineage>
</organism>
<evidence type="ECO:0000256" key="1">
    <source>
        <dbReference type="SAM" id="Phobius"/>
    </source>
</evidence>
<dbReference type="AlphaFoldDB" id="A0A1G9YH97"/>
<keyword evidence="1" id="KW-0812">Transmembrane</keyword>
<keyword evidence="3" id="KW-1185">Reference proteome</keyword>
<name>A0A1G9YH97_9EURY</name>
<feature type="transmembrane region" description="Helical" evidence="1">
    <location>
        <begin position="40"/>
        <end position="60"/>
    </location>
</feature>
<feature type="transmembrane region" description="Helical" evidence="1">
    <location>
        <begin position="16"/>
        <end position="34"/>
    </location>
</feature>
<keyword evidence="1" id="KW-0472">Membrane</keyword>